<protein>
    <submittedName>
        <fullName evidence="1">Uncharacterized protein</fullName>
    </submittedName>
</protein>
<proteinExistence type="predicted"/>
<name>A0A6J5KTA0_9CAUD</name>
<accession>A0A6J5KTA0</accession>
<evidence type="ECO:0000313" key="1">
    <source>
        <dbReference type="EMBL" id="CAB4125758.1"/>
    </source>
</evidence>
<sequence>MEDFFEDLKNQPKPNLFRRIYLWWAHDGRYYHKYFKQGAKNLWYWFPVIWKDRDWDDHFIFEVLKHKLKSQANYIGRRDFHTRAQQDAKRMRLCVKLIDLCQEESYSIEYTDYHKDRVWFTDVEDRPGNSLYNSETLWENYDEFFKKYPLVYKRVLKGEGPFTLDGRDEKDIKRIIAMNISHINQERVKKLLFKIMEENISGWWD</sequence>
<gene>
    <name evidence="1" type="ORF">UFOVP54_221</name>
</gene>
<organism evidence="1">
    <name type="scientific">uncultured Caudovirales phage</name>
    <dbReference type="NCBI Taxonomy" id="2100421"/>
    <lineage>
        <taxon>Viruses</taxon>
        <taxon>Duplodnaviria</taxon>
        <taxon>Heunggongvirae</taxon>
        <taxon>Uroviricota</taxon>
        <taxon>Caudoviricetes</taxon>
        <taxon>Peduoviridae</taxon>
        <taxon>Maltschvirus</taxon>
        <taxon>Maltschvirus maltsch</taxon>
    </lineage>
</organism>
<dbReference type="EMBL" id="LR796188">
    <property type="protein sequence ID" value="CAB4125758.1"/>
    <property type="molecule type" value="Genomic_DNA"/>
</dbReference>
<reference evidence="1" key="1">
    <citation type="submission" date="2020-04" db="EMBL/GenBank/DDBJ databases">
        <authorList>
            <person name="Chiriac C."/>
            <person name="Salcher M."/>
            <person name="Ghai R."/>
            <person name="Kavagutti S V."/>
        </authorList>
    </citation>
    <scope>NUCLEOTIDE SEQUENCE</scope>
</reference>